<protein>
    <submittedName>
        <fullName evidence="4">Nucleoside-diphosphate-sugar epimerase</fullName>
    </submittedName>
</protein>
<sequence>MRILLTGAEGFTGRHFSERASAEGHAVIALRSDLTDSDALRQEVLEASPDAVVHLAAISFVGHADEKAFYAVNVVGTTNLLDALAKLPARPQRVLLASSANIYGNAAQSPISEAQTPAPVNHYAMSKLAMEYMARTYEDRLNLIITRPFNYTGPGQDVNFLIPKLAMHFANRAPSIALGNLHVEREFNDVRMVCSAYLLLLAYGEPGGIYNVCSGQPYELQHVIDSFTQITGHKMEVSVNPAFVRDNEVHRLCGSPAKLDALLSRYGAKLEAPTLEETLRRMLPALDGSLVTAQVLG</sequence>
<comment type="pathway">
    <text evidence="1">Bacterial outer membrane biogenesis; LPS O-antigen biosynthesis.</text>
</comment>
<dbReference type="Gene3D" id="3.90.25.10">
    <property type="entry name" value="UDP-galactose 4-epimerase, domain 1"/>
    <property type="match status" value="1"/>
</dbReference>
<organism evidence="4 5">
    <name type="scientific">Variovorax paradoxus</name>
    <dbReference type="NCBI Taxonomy" id="34073"/>
    <lineage>
        <taxon>Bacteria</taxon>
        <taxon>Pseudomonadati</taxon>
        <taxon>Pseudomonadota</taxon>
        <taxon>Betaproteobacteria</taxon>
        <taxon>Burkholderiales</taxon>
        <taxon>Comamonadaceae</taxon>
        <taxon>Variovorax</taxon>
    </lineage>
</organism>
<evidence type="ECO:0000256" key="2">
    <source>
        <dbReference type="ARBA" id="ARBA00007637"/>
    </source>
</evidence>
<proteinExistence type="inferred from homology"/>
<accession>A0AAE3XUI1</accession>
<comment type="similarity">
    <text evidence="2">Belongs to the NAD(P)-dependent epimerase/dehydratase family.</text>
</comment>
<comment type="caution">
    <text evidence="4">The sequence shown here is derived from an EMBL/GenBank/DDBJ whole genome shotgun (WGS) entry which is preliminary data.</text>
</comment>
<gene>
    <name evidence="4" type="ORF">J2738_000088</name>
</gene>
<dbReference type="InterPro" id="IPR001509">
    <property type="entry name" value="Epimerase_deHydtase"/>
</dbReference>
<dbReference type="RefSeq" id="WP_307698398.1">
    <property type="nucleotide sequence ID" value="NZ_JAUSRU010000008.1"/>
</dbReference>
<dbReference type="Proteomes" id="UP001184828">
    <property type="component" value="Unassembled WGS sequence"/>
</dbReference>
<feature type="domain" description="NAD-dependent epimerase/dehydratase" evidence="3">
    <location>
        <begin position="3"/>
        <end position="213"/>
    </location>
</feature>
<dbReference type="AlphaFoldDB" id="A0AAE3XUI1"/>
<dbReference type="Gene3D" id="3.40.50.720">
    <property type="entry name" value="NAD(P)-binding Rossmann-like Domain"/>
    <property type="match status" value="1"/>
</dbReference>
<reference evidence="4" key="1">
    <citation type="submission" date="2023-07" db="EMBL/GenBank/DDBJ databases">
        <title>Sorghum-associated microbial communities from plants grown in Nebraska, USA.</title>
        <authorList>
            <person name="Schachtman D."/>
        </authorList>
    </citation>
    <scope>NUCLEOTIDE SEQUENCE</scope>
    <source>
        <strain evidence="4">DS2114</strain>
    </source>
</reference>
<name>A0AAE3XUI1_VARPD</name>
<dbReference type="SUPFAM" id="SSF51735">
    <property type="entry name" value="NAD(P)-binding Rossmann-fold domains"/>
    <property type="match status" value="1"/>
</dbReference>
<dbReference type="InterPro" id="IPR036291">
    <property type="entry name" value="NAD(P)-bd_dom_sf"/>
</dbReference>
<evidence type="ECO:0000313" key="5">
    <source>
        <dbReference type="Proteomes" id="UP001184828"/>
    </source>
</evidence>
<dbReference type="Pfam" id="PF01370">
    <property type="entry name" value="Epimerase"/>
    <property type="match status" value="1"/>
</dbReference>
<dbReference type="PANTHER" id="PTHR43000">
    <property type="entry name" value="DTDP-D-GLUCOSE 4,6-DEHYDRATASE-RELATED"/>
    <property type="match status" value="1"/>
</dbReference>
<evidence type="ECO:0000259" key="3">
    <source>
        <dbReference type="Pfam" id="PF01370"/>
    </source>
</evidence>
<dbReference type="EMBL" id="JAVDQZ010000001">
    <property type="protein sequence ID" value="MDR6423966.1"/>
    <property type="molecule type" value="Genomic_DNA"/>
</dbReference>
<evidence type="ECO:0000256" key="1">
    <source>
        <dbReference type="ARBA" id="ARBA00005125"/>
    </source>
</evidence>
<evidence type="ECO:0000313" key="4">
    <source>
        <dbReference type="EMBL" id="MDR6423966.1"/>
    </source>
</evidence>